<dbReference type="Gene3D" id="1.10.260.40">
    <property type="entry name" value="lambda repressor-like DNA-binding domains"/>
    <property type="match status" value="1"/>
</dbReference>
<dbReference type="EMBL" id="JAWHPR010000003">
    <property type="protein sequence ID" value="MDU8688491.1"/>
    <property type="molecule type" value="Genomic_DNA"/>
</dbReference>
<evidence type="ECO:0000313" key="3">
    <source>
        <dbReference type="EMBL" id="MDU8688491.1"/>
    </source>
</evidence>
<dbReference type="SMART" id="SM00966">
    <property type="entry name" value="SpoVT_AbrB"/>
    <property type="match status" value="1"/>
</dbReference>
<evidence type="ECO:0000256" key="1">
    <source>
        <dbReference type="ARBA" id="ARBA00023125"/>
    </source>
</evidence>
<accession>A0ABU3TZ10</accession>
<gene>
    <name evidence="3" type="ORF">RX402_06990</name>
</gene>
<evidence type="ECO:0000313" key="4">
    <source>
        <dbReference type="Proteomes" id="UP001263246"/>
    </source>
</evidence>
<dbReference type="RefSeq" id="WP_249236761.1">
    <property type="nucleotide sequence ID" value="NZ_CP094473.1"/>
</dbReference>
<dbReference type="NCBIfam" id="TIGR01439">
    <property type="entry name" value="lp_hng_hel_AbrB"/>
    <property type="match status" value="1"/>
</dbReference>
<keyword evidence="4" id="KW-1185">Reference proteome</keyword>
<dbReference type="PROSITE" id="PS50943">
    <property type="entry name" value="HTH_CROC1"/>
    <property type="match status" value="1"/>
</dbReference>
<comment type="caution">
    <text evidence="3">The sequence shown here is derived from an EMBL/GenBank/DDBJ whole genome shotgun (WGS) entry which is preliminary data.</text>
</comment>
<dbReference type="SMART" id="SM00530">
    <property type="entry name" value="HTH_XRE"/>
    <property type="match status" value="1"/>
</dbReference>
<dbReference type="PANTHER" id="PTHR46558">
    <property type="entry name" value="TRACRIPTIONAL REGULATORY PROTEIN-RELATED-RELATED"/>
    <property type="match status" value="1"/>
</dbReference>
<evidence type="ECO:0000259" key="2">
    <source>
        <dbReference type="PROSITE" id="PS50943"/>
    </source>
</evidence>
<dbReference type="Pfam" id="PF04014">
    <property type="entry name" value="MazE_antitoxin"/>
    <property type="match status" value="1"/>
</dbReference>
<keyword evidence="1" id="KW-0238">DNA-binding</keyword>
<dbReference type="InterPro" id="IPR037914">
    <property type="entry name" value="SpoVT-AbrB_sf"/>
</dbReference>
<dbReference type="CDD" id="cd00093">
    <property type="entry name" value="HTH_XRE"/>
    <property type="match status" value="1"/>
</dbReference>
<dbReference type="PANTHER" id="PTHR46558:SF4">
    <property type="entry name" value="DNA-BIDING PHAGE PROTEIN"/>
    <property type="match status" value="1"/>
</dbReference>
<reference evidence="3 4" key="1">
    <citation type="submission" date="2023-10" db="EMBL/GenBank/DDBJ databases">
        <title>Host Genetic Regulation of Human Gut Microbial Structural Variation.</title>
        <authorList>
            <person name="Harmsen H.J.M."/>
        </authorList>
    </citation>
    <scope>NUCLEOTIDE SEQUENCE [LARGE SCALE GENOMIC DNA]</scope>
    <source>
        <strain evidence="3 4">HTF-F</strain>
    </source>
</reference>
<organism evidence="3 4">
    <name type="scientific">Faecalibacterium wellingii</name>
    <dbReference type="NCBI Taxonomy" id="2929491"/>
    <lineage>
        <taxon>Bacteria</taxon>
        <taxon>Bacillati</taxon>
        <taxon>Bacillota</taxon>
        <taxon>Clostridia</taxon>
        <taxon>Eubacteriales</taxon>
        <taxon>Oscillospiraceae</taxon>
        <taxon>Faecalibacterium</taxon>
    </lineage>
</organism>
<protein>
    <submittedName>
        <fullName evidence="3">Helix-turn-helix domain-containing protein</fullName>
    </submittedName>
</protein>
<dbReference type="SUPFAM" id="SSF47413">
    <property type="entry name" value="lambda repressor-like DNA-binding domains"/>
    <property type="match status" value="1"/>
</dbReference>
<name>A0ABU3TZ10_9FIRM</name>
<feature type="domain" description="HTH cro/C1-type" evidence="2">
    <location>
        <begin position="6"/>
        <end position="60"/>
    </location>
</feature>
<dbReference type="Gene3D" id="2.10.260.10">
    <property type="match status" value="1"/>
</dbReference>
<sequence length="147" mass="16726">MFKDNLISLRKIHGYSQDELAEKIGVTRQTLSKYETGESLPDIERCKRLADVFGVSMDDLVNYEKTDRENLGLEVPPKGKHIFGMVKVGDKGQIVIPANARKIFDIQPGDNLLILGDEEQGIAILKEKSFLEHLRLMERMRHMESGE</sequence>
<dbReference type="InterPro" id="IPR010982">
    <property type="entry name" value="Lambda_DNA-bd_dom_sf"/>
</dbReference>
<proteinExistence type="predicted"/>
<dbReference type="SUPFAM" id="SSF89447">
    <property type="entry name" value="AbrB/MazE/MraZ-like"/>
    <property type="match status" value="1"/>
</dbReference>
<dbReference type="InterPro" id="IPR007159">
    <property type="entry name" value="SpoVT-AbrB_dom"/>
</dbReference>
<dbReference type="Pfam" id="PF01381">
    <property type="entry name" value="HTH_3"/>
    <property type="match status" value="1"/>
</dbReference>
<dbReference type="InterPro" id="IPR001387">
    <property type="entry name" value="Cro/C1-type_HTH"/>
</dbReference>
<dbReference type="Proteomes" id="UP001263246">
    <property type="component" value="Unassembled WGS sequence"/>
</dbReference>